<keyword evidence="1" id="KW-1133">Transmembrane helix</keyword>
<accession>A0A1H5Y0F7</accession>
<keyword evidence="1" id="KW-0812">Transmembrane</keyword>
<feature type="transmembrane region" description="Helical" evidence="1">
    <location>
        <begin position="79"/>
        <end position="99"/>
    </location>
</feature>
<sequence length="113" mass="12308">MLSLDWFTLARVALLYDLLGALILVWGFASQGEQEYSEADAFYKEDDLKKVVATKVDSIVGLSFIVMGFFGQLVGSDNAVSTAFLSSQVYVMFALIGVAPIKPDRMRLVTGCG</sequence>
<gene>
    <name evidence="2" type="ORF">SAMN05216403_14121</name>
</gene>
<name>A0A1H5Y0F7_NITMU</name>
<dbReference type="AlphaFoldDB" id="A0A1H5Y0F7"/>
<dbReference type="RefSeq" id="WP_041352298.1">
    <property type="nucleotide sequence ID" value="NC_007614.1"/>
</dbReference>
<reference evidence="2 3" key="1">
    <citation type="submission" date="2016-10" db="EMBL/GenBank/DDBJ databases">
        <authorList>
            <person name="de Groot N.N."/>
        </authorList>
    </citation>
    <scope>NUCLEOTIDE SEQUENCE [LARGE SCALE GENOMIC DNA]</scope>
    <source>
        <strain evidence="2 3">Nl13</strain>
    </source>
</reference>
<dbReference type="Proteomes" id="UP000236751">
    <property type="component" value="Unassembled WGS sequence"/>
</dbReference>
<evidence type="ECO:0000313" key="3">
    <source>
        <dbReference type="Proteomes" id="UP000236751"/>
    </source>
</evidence>
<dbReference type="EMBL" id="FNVK01000041">
    <property type="protein sequence ID" value="SEG17413.1"/>
    <property type="molecule type" value="Genomic_DNA"/>
</dbReference>
<protein>
    <submittedName>
        <fullName evidence="2">Uncharacterized protein</fullName>
    </submittedName>
</protein>
<keyword evidence="1" id="KW-0472">Membrane</keyword>
<organism evidence="2 3">
    <name type="scientific">Nitrosospira multiformis (strain ATCC 25196 / NCIMB 11849 / C 71)</name>
    <dbReference type="NCBI Taxonomy" id="323848"/>
    <lineage>
        <taxon>Bacteria</taxon>
        <taxon>Pseudomonadati</taxon>
        <taxon>Pseudomonadota</taxon>
        <taxon>Betaproteobacteria</taxon>
        <taxon>Nitrosomonadales</taxon>
        <taxon>Nitrosomonadaceae</taxon>
        <taxon>Nitrosospira</taxon>
    </lineage>
</organism>
<proteinExistence type="predicted"/>
<evidence type="ECO:0000256" key="1">
    <source>
        <dbReference type="SAM" id="Phobius"/>
    </source>
</evidence>
<feature type="transmembrane region" description="Helical" evidence="1">
    <location>
        <begin position="6"/>
        <end position="30"/>
    </location>
</feature>
<evidence type="ECO:0000313" key="2">
    <source>
        <dbReference type="EMBL" id="SEG17413.1"/>
    </source>
</evidence>